<sequence>VCMMEELFWPIIIILIILYLLFTEVKSYKYKRSLKLKIKYIEEDIVEMKIVNKLFFKGYAFKGYRLPDTCIIELEYEDNKYEINDEEIFNSYEIGQFIKLKLVENLDENKELINYELYKLK</sequence>
<accession>A0A9X2MEA6</accession>
<dbReference type="Proteomes" id="UP001140817">
    <property type="component" value="Unassembled WGS sequence"/>
</dbReference>
<keyword evidence="1" id="KW-1133">Transmembrane helix</keyword>
<dbReference type="AlphaFoldDB" id="A0A9X2MEA6"/>
<comment type="caution">
    <text evidence="2">The sequence shown here is derived from an EMBL/GenBank/DDBJ whole genome shotgun (WGS) entry which is preliminary data.</text>
</comment>
<proteinExistence type="predicted"/>
<organism evidence="2 3">
    <name type="scientific">Terrisporobacter muris</name>
    <dbReference type="NCBI Taxonomy" id="2963284"/>
    <lineage>
        <taxon>Bacteria</taxon>
        <taxon>Bacillati</taxon>
        <taxon>Bacillota</taxon>
        <taxon>Clostridia</taxon>
        <taxon>Peptostreptococcales</taxon>
        <taxon>Peptostreptococcaceae</taxon>
        <taxon>Terrisporobacter</taxon>
    </lineage>
</organism>
<evidence type="ECO:0000256" key="1">
    <source>
        <dbReference type="SAM" id="Phobius"/>
    </source>
</evidence>
<keyword evidence="3" id="KW-1185">Reference proteome</keyword>
<protein>
    <submittedName>
        <fullName evidence="2">Uncharacterized protein</fullName>
    </submittedName>
</protein>
<evidence type="ECO:0000313" key="3">
    <source>
        <dbReference type="Proteomes" id="UP001140817"/>
    </source>
</evidence>
<keyword evidence="1" id="KW-0812">Transmembrane</keyword>
<dbReference type="RefSeq" id="WP_257560788.1">
    <property type="nucleotide sequence ID" value="NZ_JANKBY010000385.1"/>
</dbReference>
<feature type="non-terminal residue" evidence="2">
    <location>
        <position position="1"/>
    </location>
</feature>
<gene>
    <name evidence="2" type="ORF">NSA58_18215</name>
</gene>
<dbReference type="EMBL" id="JANKBY010000385">
    <property type="protein sequence ID" value="MCR1824719.1"/>
    <property type="molecule type" value="Genomic_DNA"/>
</dbReference>
<evidence type="ECO:0000313" key="2">
    <source>
        <dbReference type="EMBL" id="MCR1824719.1"/>
    </source>
</evidence>
<reference evidence="2" key="1">
    <citation type="submission" date="2022-07" db="EMBL/GenBank/DDBJ databases">
        <title>Enhanced cultured diversity of the mouse gut microbiota enables custom-made synthetic communities.</title>
        <authorList>
            <person name="Afrizal A."/>
        </authorList>
    </citation>
    <scope>NUCLEOTIDE SEQUENCE</scope>
    <source>
        <strain evidence="2">DSM 29186</strain>
    </source>
</reference>
<name>A0A9X2MEA6_9FIRM</name>
<keyword evidence="1" id="KW-0472">Membrane</keyword>
<feature type="transmembrane region" description="Helical" evidence="1">
    <location>
        <begin position="6"/>
        <end position="25"/>
    </location>
</feature>